<gene>
    <name evidence="1" type="ORF">HPP92_006862</name>
</gene>
<organism evidence="1 2">
    <name type="scientific">Vanilla planifolia</name>
    <name type="common">Vanilla</name>
    <dbReference type="NCBI Taxonomy" id="51239"/>
    <lineage>
        <taxon>Eukaryota</taxon>
        <taxon>Viridiplantae</taxon>
        <taxon>Streptophyta</taxon>
        <taxon>Embryophyta</taxon>
        <taxon>Tracheophyta</taxon>
        <taxon>Spermatophyta</taxon>
        <taxon>Magnoliopsida</taxon>
        <taxon>Liliopsida</taxon>
        <taxon>Asparagales</taxon>
        <taxon>Orchidaceae</taxon>
        <taxon>Vanilloideae</taxon>
        <taxon>Vanilleae</taxon>
        <taxon>Vanilla</taxon>
    </lineage>
</organism>
<proteinExistence type="predicted"/>
<reference evidence="1 2" key="1">
    <citation type="journal article" date="2020" name="Nat. Food">
        <title>A phased Vanilla planifolia genome enables genetic improvement of flavour and production.</title>
        <authorList>
            <person name="Hasing T."/>
            <person name="Tang H."/>
            <person name="Brym M."/>
            <person name="Khazi F."/>
            <person name="Huang T."/>
            <person name="Chambers A.H."/>
        </authorList>
    </citation>
    <scope>NUCLEOTIDE SEQUENCE [LARGE SCALE GENOMIC DNA]</scope>
    <source>
        <tissue evidence="1">Leaf</tissue>
    </source>
</reference>
<dbReference type="EMBL" id="JADCNM010000003">
    <property type="protein sequence ID" value="KAG0489999.1"/>
    <property type="molecule type" value="Genomic_DNA"/>
</dbReference>
<protein>
    <submittedName>
        <fullName evidence="1">Uncharacterized protein</fullName>
    </submittedName>
</protein>
<sequence length="78" mass="8691">MEPFPPSAFKVLILNGCYYHQDAHTLLRGLRPHVFGGQIAPSLRRGLALHRRPGVGRTLKRHPFSGLVDSADELLHTP</sequence>
<dbReference type="AlphaFoldDB" id="A0A835V760"/>
<dbReference type="Proteomes" id="UP000639772">
    <property type="component" value="Chromosome 3"/>
</dbReference>
<accession>A0A835V760</accession>
<evidence type="ECO:0000313" key="1">
    <source>
        <dbReference type="EMBL" id="KAG0489999.1"/>
    </source>
</evidence>
<evidence type="ECO:0000313" key="2">
    <source>
        <dbReference type="Proteomes" id="UP000639772"/>
    </source>
</evidence>
<name>A0A835V760_VANPL</name>
<comment type="caution">
    <text evidence="1">The sequence shown here is derived from an EMBL/GenBank/DDBJ whole genome shotgun (WGS) entry which is preliminary data.</text>
</comment>
<dbReference type="OrthoDB" id="580676at2759"/>